<protein>
    <submittedName>
        <fullName evidence="2">Uncharacterized protein</fullName>
    </submittedName>
</protein>
<sequence length="59" mass="6352">MAEKAGKAAAPETAATASEEDKAGPPGRGFGVKTRRRCRHCRCMFSSKQSVRQITELVS</sequence>
<dbReference type="EMBL" id="SPHZ02000011">
    <property type="protein sequence ID" value="KAF0891631.1"/>
    <property type="molecule type" value="Genomic_DNA"/>
</dbReference>
<name>A0A6G1BV44_9ORYZ</name>
<evidence type="ECO:0000256" key="1">
    <source>
        <dbReference type="SAM" id="MobiDB-lite"/>
    </source>
</evidence>
<proteinExistence type="predicted"/>
<accession>A0A6G1BV44</accession>
<evidence type="ECO:0000313" key="3">
    <source>
        <dbReference type="Proteomes" id="UP000479710"/>
    </source>
</evidence>
<organism evidence="2 3">
    <name type="scientific">Oryza meyeriana var. granulata</name>
    <dbReference type="NCBI Taxonomy" id="110450"/>
    <lineage>
        <taxon>Eukaryota</taxon>
        <taxon>Viridiplantae</taxon>
        <taxon>Streptophyta</taxon>
        <taxon>Embryophyta</taxon>
        <taxon>Tracheophyta</taxon>
        <taxon>Spermatophyta</taxon>
        <taxon>Magnoliopsida</taxon>
        <taxon>Liliopsida</taxon>
        <taxon>Poales</taxon>
        <taxon>Poaceae</taxon>
        <taxon>BOP clade</taxon>
        <taxon>Oryzoideae</taxon>
        <taxon>Oryzeae</taxon>
        <taxon>Oryzinae</taxon>
        <taxon>Oryza</taxon>
        <taxon>Oryza meyeriana</taxon>
    </lineage>
</organism>
<dbReference type="AlphaFoldDB" id="A0A6G1BV44"/>
<keyword evidence="3" id="KW-1185">Reference proteome</keyword>
<gene>
    <name evidence="2" type="ORF">E2562_010615</name>
</gene>
<feature type="compositionally biased region" description="Low complexity" evidence="1">
    <location>
        <begin position="7"/>
        <end position="17"/>
    </location>
</feature>
<evidence type="ECO:0000313" key="2">
    <source>
        <dbReference type="EMBL" id="KAF0891631.1"/>
    </source>
</evidence>
<dbReference type="Proteomes" id="UP000479710">
    <property type="component" value="Unassembled WGS sequence"/>
</dbReference>
<reference evidence="2 3" key="1">
    <citation type="submission" date="2019-11" db="EMBL/GenBank/DDBJ databases">
        <title>Whole genome sequence of Oryza granulata.</title>
        <authorList>
            <person name="Li W."/>
        </authorList>
    </citation>
    <scope>NUCLEOTIDE SEQUENCE [LARGE SCALE GENOMIC DNA]</scope>
    <source>
        <strain evidence="3">cv. Menghai</strain>
        <tissue evidence="2">Leaf</tissue>
    </source>
</reference>
<comment type="caution">
    <text evidence="2">The sequence shown here is derived from an EMBL/GenBank/DDBJ whole genome shotgun (WGS) entry which is preliminary data.</text>
</comment>
<feature type="region of interest" description="Disordered" evidence="1">
    <location>
        <begin position="1"/>
        <end position="32"/>
    </location>
</feature>